<dbReference type="PANTHER" id="PTHR33977:SF1">
    <property type="entry name" value="ZINC ION BINDING PROTEIN"/>
    <property type="match status" value="1"/>
</dbReference>
<name>A0ABD3HJ95_9MARC</name>
<evidence type="ECO:0000313" key="4">
    <source>
        <dbReference type="Proteomes" id="UP001633002"/>
    </source>
</evidence>
<organism evidence="3 4">
    <name type="scientific">Riccia sorocarpa</name>
    <dbReference type="NCBI Taxonomy" id="122646"/>
    <lineage>
        <taxon>Eukaryota</taxon>
        <taxon>Viridiplantae</taxon>
        <taxon>Streptophyta</taxon>
        <taxon>Embryophyta</taxon>
        <taxon>Marchantiophyta</taxon>
        <taxon>Marchantiopsida</taxon>
        <taxon>Marchantiidae</taxon>
        <taxon>Marchantiales</taxon>
        <taxon>Ricciaceae</taxon>
        <taxon>Riccia</taxon>
    </lineage>
</organism>
<accession>A0ABD3HJ95</accession>
<feature type="domain" description="ZSWIM1/3 RNaseH-like" evidence="2">
    <location>
        <begin position="203"/>
        <end position="278"/>
    </location>
</feature>
<sequence length="345" mass="39715">MDARKVSQENWASKQAEIKNTGRGGRGLGSRPARMTVDVGLSLRMGCRCHFNVITCTEKEDVILVSWVERRHVDMEGQICHGMLDPSSKLTNTHIAPKLSRECVLFVERKLRCGVPSLEILAEHRQRIASVVRQEENGENSKWTRDMQLSSADIRNIQARLRREGHVYHQDDANAVRQWTQRYPELIIHYQEQSRKLNTPFSLVFCSQWMLKCLAEFGHRKAICLDATHGTNRYGFQLFTWMVYDKHQNGIPVVWALLERHRAEDLQVVQQKIKEMVEEKHADIIGGSFQPSCFLTDDSAEEKASIRMRMIKSTGSPKASAAYDLFMLGSQHLSAWVFILYRTKV</sequence>
<gene>
    <name evidence="3" type="ORF">R1sor_004557</name>
</gene>
<feature type="region of interest" description="Disordered" evidence="1">
    <location>
        <begin position="1"/>
        <end position="31"/>
    </location>
</feature>
<dbReference type="AlphaFoldDB" id="A0ABD3HJ95"/>
<evidence type="ECO:0000259" key="2">
    <source>
        <dbReference type="Pfam" id="PF21056"/>
    </source>
</evidence>
<reference evidence="3 4" key="1">
    <citation type="submission" date="2024-09" db="EMBL/GenBank/DDBJ databases">
        <title>Chromosome-scale assembly of Riccia sorocarpa.</title>
        <authorList>
            <person name="Paukszto L."/>
        </authorList>
    </citation>
    <scope>NUCLEOTIDE SEQUENCE [LARGE SCALE GENOMIC DNA]</scope>
    <source>
        <strain evidence="3">LP-2024</strain>
        <tissue evidence="3">Aerial parts of the thallus</tissue>
    </source>
</reference>
<proteinExistence type="predicted"/>
<keyword evidence="4" id="KW-1185">Reference proteome</keyword>
<dbReference type="PANTHER" id="PTHR33977">
    <property type="entry name" value="ZINC ION BINDING PROTEIN"/>
    <property type="match status" value="1"/>
</dbReference>
<dbReference type="Proteomes" id="UP001633002">
    <property type="component" value="Unassembled WGS sequence"/>
</dbReference>
<protein>
    <recommendedName>
        <fullName evidence="2">ZSWIM1/3 RNaseH-like domain-containing protein</fullName>
    </recommendedName>
</protein>
<dbReference type="Pfam" id="PF21056">
    <property type="entry name" value="ZSWIM1-3_RNaseH-like"/>
    <property type="match status" value="1"/>
</dbReference>
<dbReference type="EMBL" id="JBJQOH010000003">
    <property type="protein sequence ID" value="KAL3690906.1"/>
    <property type="molecule type" value="Genomic_DNA"/>
</dbReference>
<dbReference type="InterPro" id="IPR048324">
    <property type="entry name" value="ZSWIM1-3_RNaseH-like"/>
</dbReference>
<evidence type="ECO:0000313" key="3">
    <source>
        <dbReference type="EMBL" id="KAL3690906.1"/>
    </source>
</evidence>
<evidence type="ECO:0000256" key="1">
    <source>
        <dbReference type="SAM" id="MobiDB-lite"/>
    </source>
</evidence>
<comment type="caution">
    <text evidence="3">The sequence shown here is derived from an EMBL/GenBank/DDBJ whole genome shotgun (WGS) entry which is preliminary data.</text>
</comment>